<sequence length="386" mass="42917">MEILFKNGTIYPITSSPFKGDLLIVDGKIKAIGEQLKNSNAEIIDVSGKFIFPGFVDAHSHIGVFEEGVSEELYQDGNEKTNPVTAEVRVLDAFYPNDPAIDRALSGGVTTVNVFPGSANPIGGQGAIFKFRSRIVDEMVVKAPAGLKMATGENPKRVYGRERKQQPGTRLGIAAIIRQYFQKVKNYMQKKEKALSNGEEFTDIDLQLEAGEKVLKKEIPARIHAHRMDDILTAIRISEEFGFNLVIEHATEAYKIADYIKAKNVPLILGPIFGFRTKLELKDMSYESVRIINEKGILAAMMCDHPVIPLEFTNIQLGTALRYGAKEEDLLKMVTINPAKILGMESSIGSLEPGKDADVVIWSHHPFDFRAKAEKVFIEGKLVFQY</sequence>
<dbReference type="Pfam" id="PF01979">
    <property type="entry name" value="Amidohydro_1"/>
    <property type="match status" value="1"/>
</dbReference>
<reference evidence="2 3" key="1">
    <citation type="submission" date="2009-06" db="EMBL/GenBank/DDBJ databases">
        <title>Complete sequence of Thermotogales bacterium TBF 19.5.1.</title>
        <authorList>
            <consortium name="US DOE Joint Genome Institute"/>
            <person name="Lucas S."/>
            <person name="Copeland A."/>
            <person name="Lapidus A."/>
            <person name="Glavina del Rio T."/>
            <person name="Tice H."/>
            <person name="Bruce D."/>
            <person name="Goodwin L."/>
            <person name="Pitluck S."/>
            <person name="Chertkov O."/>
            <person name="Brettin T."/>
            <person name="Detter J.C."/>
            <person name="Han C."/>
            <person name="Schmutz J."/>
            <person name="Larimer F."/>
            <person name="Land M."/>
            <person name="Hauser L."/>
            <person name="Kyrpides N."/>
            <person name="Ovchinnikova G."/>
            <person name="Noll K."/>
        </authorList>
    </citation>
    <scope>NUCLEOTIDE SEQUENCE [LARGE SCALE GENOMIC DNA]</scope>
    <source>
        <strain evidence="3">ATCC BAA-1733 / DSM 21960 / TBF 19.5.1</strain>
    </source>
</reference>
<dbReference type="eggNOG" id="COG1228">
    <property type="taxonomic scope" value="Bacteria"/>
</dbReference>
<dbReference type="KEGG" id="kol:Kole_1226"/>
<dbReference type="STRING" id="521045.Kole_1226"/>
<protein>
    <submittedName>
        <fullName evidence="2">Amidohydrolase</fullName>
    </submittedName>
</protein>
<name>C5CJ07_KOSOT</name>
<dbReference type="InterPro" id="IPR032466">
    <property type="entry name" value="Metal_Hydrolase"/>
</dbReference>
<dbReference type="AlphaFoldDB" id="C5CJ07"/>
<feature type="domain" description="Amidohydrolase-related" evidence="1">
    <location>
        <begin position="50"/>
        <end position="383"/>
    </location>
</feature>
<dbReference type="Gene3D" id="3.20.20.140">
    <property type="entry name" value="Metal-dependent hydrolases"/>
    <property type="match status" value="1"/>
</dbReference>
<dbReference type="RefSeq" id="WP_015868580.1">
    <property type="nucleotide sequence ID" value="NC_012785.1"/>
</dbReference>
<reference evidence="2 3" key="2">
    <citation type="journal article" date="2011" name="J. Bacteriol.">
        <title>Genome Sequence of Kosmotoga olearia Strain TBF 19.5.1, a Thermophilic Bacterium with a Wide Growth Temperature Range, Isolated from the Troll B Oil Platform in the North Sea.</title>
        <authorList>
            <person name="Swithers K.S."/>
            <person name="Dipippo J.L."/>
            <person name="Bruce D.C."/>
            <person name="Detter C."/>
            <person name="Tapia R."/>
            <person name="Han S."/>
            <person name="Goodwin L.A."/>
            <person name="Han J."/>
            <person name="Woyke T."/>
            <person name="Pitluck S."/>
            <person name="Pennacchio L."/>
            <person name="Nolan M."/>
            <person name="Mikhailova N."/>
            <person name="Land M.L."/>
            <person name="Nesbo C.L."/>
            <person name="Gogarten J.P."/>
            <person name="Noll K.M."/>
        </authorList>
    </citation>
    <scope>NUCLEOTIDE SEQUENCE [LARGE SCALE GENOMIC DNA]</scope>
    <source>
        <strain evidence="3">ATCC BAA-1733 / DSM 21960 / TBF 19.5.1</strain>
    </source>
</reference>
<dbReference type="InterPro" id="IPR011059">
    <property type="entry name" value="Metal-dep_hydrolase_composite"/>
</dbReference>
<dbReference type="OrthoDB" id="9802793at2"/>
<dbReference type="HOGENOM" id="CLU_046987_0_0_0"/>
<dbReference type="SUPFAM" id="SSF51556">
    <property type="entry name" value="Metallo-dependent hydrolases"/>
    <property type="match status" value="1"/>
</dbReference>
<organism evidence="2 3">
    <name type="scientific">Kosmotoga olearia (strain ATCC BAA-1733 / DSM 21960 / TBF 19.5.1)</name>
    <dbReference type="NCBI Taxonomy" id="521045"/>
    <lineage>
        <taxon>Bacteria</taxon>
        <taxon>Thermotogati</taxon>
        <taxon>Thermotogota</taxon>
        <taxon>Thermotogae</taxon>
        <taxon>Kosmotogales</taxon>
        <taxon>Kosmotogaceae</taxon>
        <taxon>Kosmotoga</taxon>
    </lineage>
</organism>
<keyword evidence="3" id="KW-1185">Reference proteome</keyword>
<gene>
    <name evidence="2" type="ordered locus">Kole_1226</name>
</gene>
<dbReference type="EMBL" id="CP001634">
    <property type="protein sequence ID" value="ACR79923.1"/>
    <property type="molecule type" value="Genomic_DNA"/>
</dbReference>
<proteinExistence type="predicted"/>
<dbReference type="SUPFAM" id="SSF51338">
    <property type="entry name" value="Composite domain of metallo-dependent hydrolases"/>
    <property type="match status" value="1"/>
</dbReference>
<dbReference type="PANTHER" id="PTHR43135">
    <property type="entry name" value="ALPHA-D-RIBOSE 1-METHYLPHOSPHONATE 5-TRIPHOSPHATE DIPHOSPHATASE"/>
    <property type="match status" value="1"/>
</dbReference>
<dbReference type="InterPro" id="IPR051781">
    <property type="entry name" value="Metallo-dep_Hydrolase"/>
</dbReference>
<dbReference type="Proteomes" id="UP000002382">
    <property type="component" value="Chromosome"/>
</dbReference>
<dbReference type="InterPro" id="IPR006680">
    <property type="entry name" value="Amidohydro-rel"/>
</dbReference>
<dbReference type="CDD" id="cd01309">
    <property type="entry name" value="Met_dep_hydrolase_C"/>
    <property type="match status" value="1"/>
</dbReference>
<evidence type="ECO:0000313" key="3">
    <source>
        <dbReference type="Proteomes" id="UP000002382"/>
    </source>
</evidence>
<accession>C5CJ07</accession>
<dbReference type="GO" id="GO:0016810">
    <property type="term" value="F:hydrolase activity, acting on carbon-nitrogen (but not peptide) bonds"/>
    <property type="evidence" value="ECO:0007669"/>
    <property type="project" value="InterPro"/>
</dbReference>
<evidence type="ECO:0000259" key="1">
    <source>
        <dbReference type="Pfam" id="PF01979"/>
    </source>
</evidence>
<evidence type="ECO:0000313" key="2">
    <source>
        <dbReference type="EMBL" id="ACR79923.1"/>
    </source>
</evidence>
<dbReference type="PANTHER" id="PTHR43135:SF3">
    <property type="entry name" value="ALPHA-D-RIBOSE 1-METHYLPHOSPHONATE 5-TRIPHOSPHATE DIPHOSPHATASE"/>
    <property type="match status" value="1"/>
</dbReference>